<reference evidence="2" key="1">
    <citation type="journal article" date="2023" name="IScience">
        <title>Live-bearing cockroach genome reveals convergent evolutionary mechanisms linked to viviparity in insects and beyond.</title>
        <authorList>
            <person name="Fouks B."/>
            <person name="Harrison M.C."/>
            <person name="Mikhailova A.A."/>
            <person name="Marchal E."/>
            <person name="English S."/>
            <person name="Carruthers M."/>
            <person name="Jennings E.C."/>
            <person name="Chiamaka E.L."/>
            <person name="Frigard R.A."/>
            <person name="Pippel M."/>
            <person name="Attardo G.M."/>
            <person name="Benoit J.B."/>
            <person name="Bornberg-Bauer E."/>
            <person name="Tobe S.S."/>
        </authorList>
    </citation>
    <scope>NUCLEOTIDE SEQUENCE</scope>
    <source>
        <strain evidence="2">Stay&amp;Tobe</strain>
    </source>
</reference>
<keyword evidence="1" id="KW-0812">Transmembrane</keyword>
<dbReference type="Proteomes" id="UP001233999">
    <property type="component" value="Unassembled WGS sequence"/>
</dbReference>
<accession>A0AAD8ABZ1</accession>
<evidence type="ECO:0000313" key="3">
    <source>
        <dbReference type="Proteomes" id="UP001233999"/>
    </source>
</evidence>
<evidence type="ECO:0000313" key="2">
    <source>
        <dbReference type="EMBL" id="KAJ9595517.1"/>
    </source>
</evidence>
<comment type="caution">
    <text evidence="2">The sequence shown here is derived from an EMBL/GenBank/DDBJ whole genome shotgun (WGS) entry which is preliminary data.</text>
</comment>
<keyword evidence="1" id="KW-0472">Membrane</keyword>
<organism evidence="2 3">
    <name type="scientific">Diploptera punctata</name>
    <name type="common">Pacific beetle cockroach</name>
    <dbReference type="NCBI Taxonomy" id="6984"/>
    <lineage>
        <taxon>Eukaryota</taxon>
        <taxon>Metazoa</taxon>
        <taxon>Ecdysozoa</taxon>
        <taxon>Arthropoda</taxon>
        <taxon>Hexapoda</taxon>
        <taxon>Insecta</taxon>
        <taxon>Pterygota</taxon>
        <taxon>Neoptera</taxon>
        <taxon>Polyneoptera</taxon>
        <taxon>Dictyoptera</taxon>
        <taxon>Blattodea</taxon>
        <taxon>Blaberoidea</taxon>
        <taxon>Blaberidae</taxon>
        <taxon>Diplopterinae</taxon>
        <taxon>Diploptera</taxon>
    </lineage>
</organism>
<protein>
    <submittedName>
        <fullName evidence="2">Uncharacterized protein</fullName>
    </submittedName>
</protein>
<dbReference type="EMBL" id="JASPKZ010002332">
    <property type="protein sequence ID" value="KAJ9595517.1"/>
    <property type="molecule type" value="Genomic_DNA"/>
</dbReference>
<evidence type="ECO:0000256" key="1">
    <source>
        <dbReference type="SAM" id="Phobius"/>
    </source>
</evidence>
<feature type="non-terminal residue" evidence="2">
    <location>
        <position position="78"/>
    </location>
</feature>
<feature type="transmembrane region" description="Helical" evidence="1">
    <location>
        <begin position="27"/>
        <end position="45"/>
    </location>
</feature>
<gene>
    <name evidence="2" type="ORF">L9F63_013282</name>
</gene>
<keyword evidence="1" id="KW-1133">Transmembrane helix</keyword>
<feature type="non-terminal residue" evidence="2">
    <location>
        <position position="1"/>
    </location>
</feature>
<keyword evidence="3" id="KW-1185">Reference proteome</keyword>
<sequence length="78" mass="9146">YYVKFCLCFLFVRSCFSSSSVVAEFSSVFLFGVFFLISYIFVVVVKRHDSWKKLLEERKKKRTDAHKISNFSSSSQIP</sequence>
<dbReference type="AlphaFoldDB" id="A0AAD8ABZ1"/>
<proteinExistence type="predicted"/>
<reference evidence="2" key="2">
    <citation type="submission" date="2023-05" db="EMBL/GenBank/DDBJ databases">
        <authorList>
            <person name="Fouks B."/>
        </authorList>
    </citation>
    <scope>NUCLEOTIDE SEQUENCE</scope>
    <source>
        <strain evidence="2">Stay&amp;Tobe</strain>
        <tissue evidence="2">Testes</tissue>
    </source>
</reference>
<name>A0AAD8ABZ1_DIPPU</name>